<dbReference type="SUPFAM" id="SSF48403">
    <property type="entry name" value="Ankyrin repeat"/>
    <property type="match status" value="1"/>
</dbReference>
<dbReference type="Pfam" id="PF12796">
    <property type="entry name" value="Ank_2"/>
    <property type="match status" value="1"/>
</dbReference>
<dbReference type="EMBL" id="CAKLBY020000228">
    <property type="protein sequence ID" value="CAK7937893.1"/>
    <property type="molecule type" value="Genomic_DNA"/>
</dbReference>
<evidence type="ECO:0000256" key="1">
    <source>
        <dbReference type="PROSITE-ProRule" id="PRU00023"/>
    </source>
</evidence>
<dbReference type="Proteomes" id="UP001162060">
    <property type="component" value="Unassembled WGS sequence"/>
</dbReference>
<protein>
    <recommendedName>
        <fullName evidence="5">Ankyrin repeat protein</fullName>
    </recommendedName>
</protein>
<feature type="region of interest" description="Disordered" evidence="2">
    <location>
        <begin position="286"/>
        <end position="359"/>
    </location>
</feature>
<accession>A0AAV1UW55</accession>
<name>A0AAV1UW55_9STRA</name>
<dbReference type="AlphaFoldDB" id="A0AAV1UW55"/>
<dbReference type="PROSITE" id="PS50297">
    <property type="entry name" value="ANK_REP_REGION"/>
    <property type="match status" value="3"/>
</dbReference>
<feature type="compositionally biased region" description="Polar residues" evidence="2">
    <location>
        <begin position="339"/>
        <end position="353"/>
    </location>
</feature>
<dbReference type="Pfam" id="PF00023">
    <property type="entry name" value="Ank"/>
    <property type="match status" value="1"/>
</dbReference>
<reference evidence="3" key="1">
    <citation type="submission" date="2024-01" db="EMBL/GenBank/DDBJ databases">
        <authorList>
            <person name="Webb A."/>
        </authorList>
    </citation>
    <scope>NUCLEOTIDE SEQUENCE</scope>
    <source>
        <strain evidence="3">Pm1</strain>
    </source>
</reference>
<feature type="repeat" description="ANK" evidence="1">
    <location>
        <begin position="553"/>
        <end position="585"/>
    </location>
</feature>
<dbReference type="PROSITE" id="PS50088">
    <property type="entry name" value="ANK_REPEAT"/>
    <property type="match status" value="4"/>
</dbReference>
<dbReference type="InterPro" id="IPR002110">
    <property type="entry name" value="Ankyrin_rpt"/>
</dbReference>
<sequence length="687" mass="76541">MSWLQAHDVAIPFYEVRAGKQVFVIQLKGRPVRQEVKAPNGSGLIQSMSARRISPEDDKQINSMTVNTSGVQITATRSYSQFRKLWKDLTLATKTPSSASLSRFNSAGPVHVDRSSHRLLATSLHSLSASGSEFSSSCRCRSWNCTFRSFHHFLKSYPFPSKFQIKRNTPSVLESRRQKLELFITTLRGLFDTFPRSYLQSIDALDNCQVLMSLSAFFGFNEKRRVNSGPRLPLQLSVDGRSTGIARCRRPDSVVSMRTTFFSARSHDGDDSTNDICSFIGKDCNSQSQLSSTGQRHRKRESNSNHLKNMDCNSHRRGDPEFPVSLIKSHEKHDDDDSMTSADRTVTRNSTSSHRAKRTANPADYWSRYSCGVDIRRHTVFLARNPVITTRRGAAAFDTKAPQTLLLGLPKVTLRNEEASMCSFLEKFREHLLMDPRALGSPSVPMGNWNEDRQWELALFVASQIGHAHAVESILYRGTNANAVMESGHTSLQVACRGGHRSIVAMLLTHGADTNITDRNEVSPLLSAVQLGDLEIMEMLVEYDANVNLRNTDNVSTVHVAVACQTLPVLQLLLEHDAFVNTRNDFNGKTPLHLAAQFGNLPMCKLLMNHGASIHHKTARGLDVVDLANSHGHENIARYCISFANHQSNSHRGTASTKQTAKVGDCTSEFSHEVKFVSEDGHAYAVL</sequence>
<feature type="repeat" description="ANK" evidence="1">
    <location>
        <begin position="520"/>
        <end position="552"/>
    </location>
</feature>
<evidence type="ECO:0000256" key="2">
    <source>
        <dbReference type="SAM" id="MobiDB-lite"/>
    </source>
</evidence>
<dbReference type="InterPro" id="IPR036770">
    <property type="entry name" value="Ankyrin_rpt-contain_sf"/>
</dbReference>
<evidence type="ECO:0000313" key="3">
    <source>
        <dbReference type="EMBL" id="CAK7937893.1"/>
    </source>
</evidence>
<dbReference type="PANTHER" id="PTHR22677">
    <property type="entry name" value="ANKYRIN REPEAT DOMAIN-CONTAINING PROTEIN 60"/>
    <property type="match status" value="1"/>
</dbReference>
<dbReference type="InterPro" id="IPR039323">
    <property type="entry name" value="ANKRD_45/46/60"/>
</dbReference>
<dbReference type="GO" id="GO:0035091">
    <property type="term" value="F:phosphatidylinositol binding"/>
    <property type="evidence" value="ECO:0007669"/>
    <property type="project" value="InterPro"/>
</dbReference>
<dbReference type="Gene3D" id="1.25.40.20">
    <property type="entry name" value="Ankyrin repeat-containing domain"/>
    <property type="match status" value="1"/>
</dbReference>
<organism evidence="3 4">
    <name type="scientific">Peronospora matthiolae</name>
    <dbReference type="NCBI Taxonomy" id="2874970"/>
    <lineage>
        <taxon>Eukaryota</taxon>
        <taxon>Sar</taxon>
        <taxon>Stramenopiles</taxon>
        <taxon>Oomycota</taxon>
        <taxon>Peronosporomycetes</taxon>
        <taxon>Peronosporales</taxon>
        <taxon>Peronosporaceae</taxon>
        <taxon>Peronospora</taxon>
    </lineage>
</organism>
<feature type="repeat" description="ANK" evidence="1">
    <location>
        <begin position="487"/>
        <end position="519"/>
    </location>
</feature>
<dbReference type="CDD" id="cd06093">
    <property type="entry name" value="PX_domain"/>
    <property type="match status" value="1"/>
</dbReference>
<dbReference type="Gene3D" id="3.30.1520.10">
    <property type="entry name" value="Phox-like domain"/>
    <property type="match status" value="1"/>
</dbReference>
<dbReference type="InterPro" id="IPR036871">
    <property type="entry name" value="PX_dom_sf"/>
</dbReference>
<proteinExistence type="predicted"/>
<evidence type="ECO:0000313" key="4">
    <source>
        <dbReference type="Proteomes" id="UP001162060"/>
    </source>
</evidence>
<dbReference type="SUPFAM" id="SSF64268">
    <property type="entry name" value="PX domain"/>
    <property type="match status" value="1"/>
</dbReference>
<feature type="repeat" description="ANK" evidence="1">
    <location>
        <begin position="587"/>
        <end position="619"/>
    </location>
</feature>
<gene>
    <name evidence="3" type="ORF">PM001_LOCUS23043</name>
</gene>
<keyword evidence="1" id="KW-0040">ANK repeat</keyword>
<evidence type="ECO:0008006" key="5">
    <source>
        <dbReference type="Google" id="ProtNLM"/>
    </source>
</evidence>
<dbReference type="PANTHER" id="PTHR22677:SF4">
    <property type="entry name" value="USHER SYNDROME TYPE-1G PROTEIN-LIKE PROTEIN"/>
    <property type="match status" value="1"/>
</dbReference>
<comment type="caution">
    <text evidence="3">The sequence shown here is derived from an EMBL/GenBank/DDBJ whole genome shotgun (WGS) entry which is preliminary data.</text>
</comment>
<dbReference type="SMART" id="SM00248">
    <property type="entry name" value="ANK"/>
    <property type="match status" value="6"/>
</dbReference>